<dbReference type="AlphaFoldDB" id="Q2L0M4"/>
<dbReference type="Pfam" id="PF13663">
    <property type="entry name" value="DUF4148"/>
    <property type="match status" value="2"/>
</dbReference>
<feature type="chain" id="PRO_5004212021" evidence="1">
    <location>
        <begin position="22"/>
        <end position="111"/>
    </location>
</feature>
<dbReference type="EMBL" id="AM167904">
    <property type="protein sequence ID" value="CAJ49477.1"/>
    <property type="molecule type" value="Genomic_DNA"/>
</dbReference>
<evidence type="ECO:0000313" key="2">
    <source>
        <dbReference type="EMBL" id="CAJ49477.1"/>
    </source>
</evidence>
<sequence>MKTLSTAVLMSLTLLTAAAQASQNIEPNNIPYQGVYGQQDSQAKTRAQVAQELAQAKADGQYTTGELDYPPALAIQSGKSRAEVAQELAQAKAKGEYTFGELDYPPHANGF</sequence>
<keyword evidence="3" id="KW-1185">Reference proteome</keyword>
<evidence type="ECO:0000313" key="3">
    <source>
        <dbReference type="Proteomes" id="UP000001977"/>
    </source>
</evidence>
<proteinExistence type="predicted"/>
<organism evidence="2 3">
    <name type="scientific">Bordetella avium (strain 197N)</name>
    <dbReference type="NCBI Taxonomy" id="360910"/>
    <lineage>
        <taxon>Bacteria</taxon>
        <taxon>Pseudomonadati</taxon>
        <taxon>Pseudomonadota</taxon>
        <taxon>Betaproteobacteria</taxon>
        <taxon>Burkholderiales</taxon>
        <taxon>Alcaligenaceae</taxon>
        <taxon>Bordetella</taxon>
    </lineage>
</organism>
<keyword evidence="1" id="KW-0732">Signal</keyword>
<dbReference type="eggNOG" id="ENOG502ZYYZ">
    <property type="taxonomic scope" value="Bacteria"/>
</dbReference>
<accession>Q2L0M4</accession>
<name>Q2L0M4_BORA1</name>
<dbReference type="OrthoDB" id="8636813at2"/>
<evidence type="ECO:0000256" key="1">
    <source>
        <dbReference type="SAM" id="SignalP"/>
    </source>
</evidence>
<dbReference type="KEGG" id="bav:BAV1868"/>
<dbReference type="HOGENOM" id="CLU_141441_2_0_4"/>
<dbReference type="RefSeq" id="WP_012417537.1">
    <property type="nucleotide sequence ID" value="NC_010645.1"/>
</dbReference>
<protein>
    <submittedName>
        <fullName evidence="2">Exported protein</fullName>
    </submittedName>
</protein>
<dbReference type="Proteomes" id="UP000001977">
    <property type="component" value="Chromosome"/>
</dbReference>
<feature type="signal peptide" evidence="1">
    <location>
        <begin position="1"/>
        <end position="21"/>
    </location>
</feature>
<gene>
    <name evidence="2" type="ordered locus">BAV1868</name>
</gene>
<dbReference type="InterPro" id="IPR025421">
    <property type="entry name" value="DUF4148"/>
</dbReference>
<reference evidence="2 3" key="1">
    <citation type="journal article" date="2006" name="J. Bacteriol.">
        <title>Comparison of the genome sequence of the poultry pathogen Bordetella avium with those of B. bronchiseptica, B. pertussis, and B. parapertussis reveals extensive diversity in surface structures associated with host interaction.</title>
        <authorList>
            <person name="Sebaihia M."/>
            <person name="Preston A."/>
            <person name="Maskell D.J."/>
            <person name="Kuzmiak H."/>
            <person name="Connell T.D."/>
            <person name="King N.D."/>
            <person name="Orndorff P.E."/>
            <person name="Miyamoto D.M."/>
            <person name="Thomson N.R."/>
            <person name="Harris D."/>
            <person name="Goble A."/>
            <person name="Lord A."/>
            <person name="Murphy L."/>
            <person name="Quail M.A."/>
            <person name="Rutter S."/>
            <person name="Squares R."/>
            <person name="Squares S."/>
            <person name="Woodward J."/>
            <person name="Parkhill J."/>
            <person name="Temple L.M."/>
        </authorList>
    </citation>
    <scope>NUCLEOTIDE SEQUENCE [LARGE SCALE GENOMIC DNA]</scope>
    <source>
        <strain evidence="2 3">197N</strain>
    </source>
</reference>